<evidence type="ECO:0000313" key="2">
    <source>
        <dbReference type="EMBL" id="MBA9075928.1"/>
    </source>
</evidence>
<dbReference type="RefSeq" id="WP_066839509.1">
    <property type="nucleotide sequence ID" value="NZ_JACJIQ010000002.1"/>
</dbReference>
<comment type="caution">
    <text evidence="2">The sequence shown here is derived from an EMBL/GenBank/DDBJ whole genome shotgun (WGS) entry which is preliminary data.</text>
</comment>
<evidence type="ECO:0008006" key="4">
    <source>
        <dbReference type="Google" id="ProtNLM"/>
    </source>
</evidence>
<accession>A0A839GNC2</accession>
<dbReference type="Proteomes" id="UP000563094">
    <property type="component" value="Unassembled WGS sequence"/>
</dbReference>
<dbReference type="EMBL" id="JACJIQ010000002">
    <property type="protein sequence ID" value="MBA9075928.1"/>
    <property type="molecule type" value="Genomic_DNA"/>
</dbReference>
<keyword evidence="1" id="KW-0732">Signal</keyword>
<dbReference type="PROSITE" id="PS51257">
    <property type="entry name" value="PROKAR_LIPOPROTEIN"/>
    <property type="match status" value="1"/>
</dbReference>
<gene>
    <name evidence="2" type="ORF">FHS90_000630</name>
</gene>
<keyword evidence="3" id="KW-1185">Reference proteome</keyword>
<dbReference type="AlphaFoldDB" id="A0A839GNC2"/>
<evidence type="ECO:0000313" key="3">
    <source>
        <dbReference type="Proteomes" id="UP000563094"/>
    </source>
</evidence>
<sequence>MKNTLNKLFTIAAAAFLLSSCEDNAIPVRTDYVSDGALVKLYNHVEGSGNVNYYLNDQRITANTALANGALRGLAFGSTFPSTYGYANVPAGSFNLIVRDTATMTPDTFNDTAKLAVNNCKPVTWKALASPYNKIAEKAVTLDRGASYTAILVGTPVVMGTRKTVPATDTSPEIPGNCGQIVTPATYELLFTRDNLPAPDFSKVYFRFAHNLANAPYNFDVVATRAAKAASGTTPAVEKVETVIATNIGFKEFGQYVEVPLGDYNVDFYKAGTWGTAAPVKYYTYTSSSGATTITSIALGRVYTFFLRGTHNNAPRAANVDYWRER</sequence>
<evidence type="ECO:0000256" key="1">
    <source>
        <dbReference type="SAM" id="SignalP"/>
    </source>
</evidence>
<feature type="chain" id="PRO_5032734009" description="DUF4397 domain-containing protein" evidence="1">
    <location>
        <begin position="26"/>
        <end position="326"/>
    </location>
</feature>
<reference evidence="2 3" key="1">
    <citation type="submission" date="2020-08" db="EMBL/GenBank/DDBJ databases">
        <title>Genomic Encyclopedia of Type Strains, Phase IV (KMG-IV): sequencing the most valuable type-strain genomes for metagenomic binning, comparative biology and taxonomic classification.</title>
        <authorList>
            <person name="Goeker M."/>
        </authorList>
    </citation>
    <scope>NUCLEOTIDE SEQUENCE [LARGE SCALE GENOMIC DNA]</scope>
    <source>
        <strain evidence="2 3">DSM 29854</strain>
    </source>
</reference>
<name>A0A839GNC2_9BACT</name>
<feature type="signal peptide" evidence="1">
    <location>
        <begin position="1"/>
        <end position="25"/>
    </location>
</feature>
<organism evidence="2 3">
    <name type="scientific">Rufibacter quisquiliarum</name>
    <dbReference type="NCBI Taxonomy" id="1549639"/>
    <lineage>
        <taxon>Bacteria</taxon>
        <taxon>Pseudomonadati</taxon>
        <taxon>Bacteroidota</taxon>
        <taxon>Cytophagia</taxon>
        <taxon>Cytophagales</taxon>
        <taxon>Hymenobacteraceae</taxon>
        <taxon>Rufibacter</taxon>
    </lineage>
</organism>
<protein>
    <recommendedName>
        <fullName evidence="4">DUF4397 domain-containing protein</fullName>
    </recommendedName>
</protein>
<proteinExistence type="predicted"/>